<sequence>MVARLRQYEQRHKIPHQPVVREASSTSRVACGVATNNVSLFPSSASLSAKTSRSQSVKPSIHKIPSRSLSLVQSVSSKTSTRKEMASLTREAAEMLNPTHRLKGLASIDVPDELFHGVEFAPPPQCFRPAWSLIGTFKTDVHTLVSVDTYEGSVKWYQQSPKGGFHRMCASTSVITSVQMANAEGSSLGEYLVVINTSIRPSRITFGFKKSTDARKMVVLLTPPPHHA</sequence>
<accession>A0A3L6L916</accession>
<proteinExistence type="predicted"/>
<name>A0A3L6L916_9TRYP</name>
<gene>
    <name evidence="2" type="primary">kkt5</name>
    <name evidence="2" type="ORF">DPX39_070059000</name>
</gene>
<dbReference type="AlphaFoldDB" id="A0A3L6L916"/>
<dbReference type="Pfam" id="PF23732">
    <property type="entry name" value="PH_22"/>
    <property type="match status" value="1"/>
</dbReference>
<organism evidence="2 3">
    <name type="scientific">Trypanosoma brucei equiperdum</name>
    <dbReference type="NCBI Taxonomy" id="630700"/>
    <lineage>
        <taxon>Eukaryota</taxon>
        <taxon>Discoba</taxon>
        <taxon>Euglenozoa</taxon>
        <taxon>Kinetoplastea</taxon>
        <taxon>Metakinetoplastina</taxon>
        <taxon>Trypanosomatida</taxon>
        <taxon>Trypanosomatidae</taxon>
        <taxon>Trypanosoma</taxon>
    </lineage>
</organism>
<feature type="domain" description="PH-like" evidence="1">
    <location>
        <begin position="126"/>
        <end position="222"/>
    </location>
</feature>
<protein>
    <submittedName>
        <fullName evidence="2">Kinetoplastid kinetochore protein 5</fullName>
    </submittedName>
</protein>
<reference evidence="2 3" key="1">
    <citation type="submission" date="2018-09" db="EMBL/GenBank/DDBJ databases">
        <title>whole genome sequence of T. equiperdum IVM-t1 strain.</title>
        <authorList>
            <person name="Suganuma K."/>
        </authorList>
    </citation>
    <scope>NUCLEOTIDE SEQUENCE [LARGE SCALE GENOMIC DNA]</scope>
    <source>
        <strain evidence="2 3">IVM-t1</strain>
    </source>
</reference>
<evidence type="ECO:0000313" key="2">
    <source>
        <dbReference type="EMBL" id="RHW71707.1"/>
    </source>
</evidence>
<dbReference type="Proteomes" id="UP000266743">
    <property type="component" value="Chromosome 7"/>
</dbReference>
<comment type="caution">
    <text evidence="2">The sequence shown here is derived from an EMBL/GenBank/DDBJ whole genome shotgun (WGS) entry which is preliminary data.</text>
</comment>
<evidence type="ECO:0000259" key="1">
    <source>
        <dbReference type="Pfam" id="PF23732"/>
    </source>
</evidence>
<evidence type="ECO:0000313" key="3">
    <source>
        <dbReference type="Proteomes" id="UP000266743"/>
    </source>
</evidence>
<dbReference type="InterPro" id="IPR057317">
    <property type="entry name" value="PH-like_tryp"/>
</dbReference>
<dbReference type="EMBL" id="QSBY01000007">
    <property type="protein sequence ID" value="RHW71707.1"/>
    <property type="molecule type" value="Genomic_DNA"/>
</dbReference>